<sequence>MDERLDYWKKEERPRSTSRLVWRPEPGQCERNGEHGRAQSAPRNDPANQLSVTHLGKSDLTSSEASSDACGKQGPSIMAEDSSSAQQAESFYFTHEPPPKDLKTNTTLAREFINRHANDNRRVVLVTSGGTTVPLEQQTVRFIDNFSAGTRGATSAEYFLQNGYAVIFLHRQFSLLPYSRHYSHNTRSFLDYMREEDGRVIVDQQHQEQMLHVLRQYNEAKRDNKLLILSYVTITEYLWNLREVAQLMQPLGPKAMFYLAAAVSDFFVPQDRMVEHKIQSNEEFLERTEAGGHGKPPAARTEGRSLVIDLEPVPKFLKQLVDGWAPEAMIVSFKLETDPSILVKKALYALNKYSHHLVIGNLLLTRKWEVVFISVLDGEKWIRVPSNRRTKSFSGVQSLVGSADQLVKTAAVEADGSAKYEGGVPQGEPAVEIESLIIPEIESMHTRLIDQAQTRAKGS</sequence>
<accession>A0ACC2I651</accession>
<gene>
    <name evidence="1" type="ORF">OPT61_g6652</name>
</gene>
<evidence type="ECO:0000313" key="2">
    <source>
        <dbReference type="Proteomes" id="UP001153331"/>
    </source>
</evidence>
<dbReference type="Proteomes" id="UP001153331">
    <property type="component" value="Unassembled WGS sequence"/>
</dbReference>
<dbReference type="EMBL" id="JAPHNI010000490">
    <property type="protein sequence ID" value="KAJ8110534.1"/>
    <property type="molecule type" value="Genomic_DNA"/>
</dbReference>
<comment type="caution">
    <text evidence="1">The sequence shown here is derived from an EMBL/GenBank/DDBJ whole genome shotgun (WGS) entry which is preliminary data.</text>
</comment>
<protein>
    <submittedName>
        <fullName evidence="1">Uncharacterized protein</fullName>
    </submittedName>
</protein>
<reference evidence="1" key="1">
    <citation type="submission" date="2022-11" db="EMBL/GenBank/DDBJ databases">
        <title>Genome Sequence of Boeremia exigua.</title>
        <authorList>
            <person name="Buettner E."/>
        </authorList>
    </citation>
    <scope>NUCLEOTIDE SEQUENCE</scope>
    <source>
        <strain evidence="1">CU02</strain>
    </source>
</reference>
<organism evidence="1 2">
    <name type="scientific">Boeremia exigua</name>
    <dbReference type="NCBI Taxonomy" id="749465"/>
    <lineage>
        <taxon>Eukaryota</taxon>
        <taxon>Fungi</taxon>
        <taxon>Dikarya</taxon>
        <taxon>Ascomycota</taxon>
        <taxon>Pezizomycotina</taxon>
        <taxon>Dothideomycetes</taxon>
        <taxon>Pleosporomycetidae</taxon>
        <taxon>Pleosporales</taxon>
        <taxon>Pleosporineae</taxon>
        <taxon>Didymellaceae</taxon>
        <taxon>Boeremia</taxon>
    </lineage>
</organism>
<name>A0ACC2I651_9PLEO</name>
<keyword evidence="2" id="KW-1185">Reference proteome</keyword>
<proteinExistence type="predicted"/>
<evidence type="ECO:0000313" key="1">
    <source>
        <dbReference type="EMBL" id="KAJ8110534.1"/>
    </source>
</evidence>